<dbReference type="GO" id="GO:0046655">
    <property type="term" value="P:folic acid metabolic process"/>
    <property type="evidence" value="ECO:0007669"/>
    <property type="project" value="TreeGrafter"/>
</dbReference>
<dbReference type="Pfam" id="PF00186">
    <property type="entry name" value="DHFR_1"/>
    <property type="match status" value="1"/>
</dbReference>
<dbReference type="Proteomes" id="UP000224634">
    <property type="component" value="Unassembled WGS sequence"/>
</dbReference>
<gene>
    <name evidence="10" type="ORF">AJ80_09267</name>
</gene>
<dbReference type="EC" id="1.5.1.3" evidence="2"/>
<dbReference type="GO" id="GO:0050661">
    <property type="term" value="F:NADP binding"/>
    <property type="evidence" value="ECO:0007669"/>
    <property type="project" value="InterPro"/>
</dbReference>
<comment type="caution">
    <text evidence="10">The sequence shown here is derived from an EMBL/GenBank/DDBJ whole genome shotgun (WGS) entry which is preliminary data.</text>
</comment>
<comment type="pathway">
    <text evidence="1">Cofactor biosynthesis; tetrahydrofolate biosynthesis; 5,6,7,8-tetrahydrofolate from 7,8-dihydrofolate: step 1/1.</text>
</comment>
<dbReference type="EMBL" id="PDNA01000262">
    <property type="protein sequence ID" value="PGG99912.1"/>
    <property type="molecule type" value="Genomic_DNA"/>
</dbReference>
<proteinExistence type="inferred from homology"/>
<dbReference type="InterPro" id="IPR012259">
    <property type="entry name" value="DHFR"/>
</dbReference>
<dbReference type="PROSITE" id="PS51330">
    <property type="entry name" value="DHFR_2"/>
    <property type="match status" value="1"/>
</dbReference>
<dbReference type="GO" id="GO:0006730">
    <property type="term" value="P:one-carbon metabolic process"/>
    <property type="evidence" value="ECO:0007669"/>
    <property type="project" value="UniProtKB-KW"/>
</dbReference>
<dbReference type="SUPFAM" id="SSF53597">
    <property type="entry name" value="Dihydrofolate reductase-like"/>
    <property type="match status" value="1"/>
</dbReference>
<protein>
    <recommendedName>
        <fullName evidence="3">Dihydrofolate reductase</fullName>
        <ecNumber evidence="2">1.5.1.3</ecNumber>
    </recommendedName>
</protein>
<dbReference type="PANTHER" id="PTHR48069:SF3">
    <property type="entry name" value="DIHYDROFOLATE REDUCTASE"/>
    <property type="match status" value="1"/>
</dbReference>
<dbReference type="PANTHER" id="PTHR48069">
    <property type="entry name" value="DIHYDROFOLATE REDUCTASE"/>
    <property type="match status" value="1"/>
</dbReference>
<evidence type="ECO:0000256" key="7">
    <source>
        <dbReference type="RuleBase" id="RU004474"/>
    </source>
</evidence>
<dbReference type="UniPathway" id="UPA00077">
    <property type="reaction ID" value="UER00158"/>
</dbReference>
<dbReference type="InterPro" id="IPR024072">
    <property type="entry name" value="DHFR-like_dom_sf"/>
</dbReference>
<feature type="region of interest" description="Disordered" evidence="8">
    <location>
        <begin position="34"/>
        <end position="53"/>
    </location>
</feature>
<dbReference type="AlphaFoldDB" id="A0A2B7WTI6"/>
<keyword evidence="6" id="KW-0560">Oxidoreductase</keyword>
<evidence type="ECO:0000256" key="8">
    <source>
        <dbReference type="SAM" id="MobiDB-lite"/>
    </source>
</evidence>
<evidence type="ECO:0000256" key="6">
    <source>
        <dbReference type="ARBA" id="ARBA00023002"/>
    </source>
</evidence>
<dbReference type="CDD" id="cd00209">
    <property type="entry name" value="DHFR"/>
    <property type="match status" value="1"/>
</dbReference>
<feature type="domain" description="DHFR" evidence="9">
    <location>
        <begin position="22"/>
        <end position="325"/>
    </location>
</feature>
<evidence type="ECO:0000256" key="2">
    <source>
        <dbReference type="ARBA" id="ARBA00012856"/>
    </source>
</evidence>
<evidence type="ECO:0000256" key="4">
    <source>
        <dbReference type="ARBA" id="ARBA00022563"/>
    </source>
</evidence>
<evidence type="ECO:0000256" key="5">
    <source>
        <dbReference type="ARBA" id="ARBA00022857"/>
    </source>
</evidence>
<reference evidence="10 11" key="1">
    <citation type="submission" date="2017-10" db="EMBL/GenBank/DDBJ databases">
        <title>Comparative genomics in systemic dimorphic fungi from Ajellomycetaceae.</title>
        <authorList>
            <person name="Munoz J.F."/>
            <person name="Mcewen J.G."/>
            <person name="Clay O.K."/>
            <person name="Cuomo C.A."/>
        </authorList>
    </citation>
    <scope>NUCLEOTIDE SEQUENCE [LARGE SCALE GENOMIC DNA]</scope>
    <source>
        <strain evidence="10 11">UAMH7299</strain>
    </source>
</reference>
<feature type="compositionally biased region" description="Low complexity" evidence="8">
    <location>
        <begin position="34"/>
        <end position="45"/>
    </location>
</feature>
<evidence type="ECO:0000256" key="3">
    <source>
        <dbReference type="ARBA" id="ARBA00018886"/>
    </source>
</evidence>
<organism evidence="10 11">
    <name type="scientific">Polytolypa hystricis (strain UAMH7299)</name>
    <dbReference type="NCBI Taxonomy" id="1447883"/>
    <lineage>
        <taxon>Eukaryota</taxon>
        <taxon>Fungi</taxon>
        <taxon>Dikarya</taxon>
        <taxon>Ascomycota</taxon>
        <taxon>Pezizomycotina</taxon>
        <taxon>Eurotiomycetes</taxon>
        <taxon>Eurotiomycetidae</taxon>
        <taxon>Onygenales</taxon>
        <taxon>Onygenales incertae sedis</taxon>
        <taxon>Polytolypa</taxon>
    </lineage>
</organism>
<evidence type="ECO:0000259" key="9">
    <source>
        <dbReference type="PROSITE" id="PS51330"/>
    </source>
</evidence>
<keyword evidence="11" id="KW-1185">Reference proteome</keyword>
<dbReference type="GO" id="GO:0046654">
    <property type="term" value="P:tetrahydrofolate biosynthetic process"/>
    <property type="evidence" value="ECO:0007669"/>
    <property type="project" value="UniProtKB-UniPathway"/>
</dbReference>
<dbReference type="GO" id="GO:0004146">
    <property type="term" value="F:dihydrofolate reductase activity"/>
    <property type="evidence" value="ECO:0007669"/>
    <property type="project" value="UniProtKB-EC"/>
</dbReference>
<dbReference type="InterPro" id="IPR017925">
    <property type="entry name" value="DHFR_CS"/>
</dbReference>
<feature type="region of interest" description="Disordered" evidence="8">
    <location>
        <begin position="151"/>
        <end position="179"/>
    </location>
</feature>
<dbReference type="PROSITE" id="PS00075">
    <property type="entry name" value="DHFR_1"/>
    <property type="match status" value="1"/>
</dbReference>
<dbReference type="Gene3D" id="3.40.430.10">
    <property type="entry name" value="Dihydrofolate Reductase, subunit A"/>
    <property type="match status" value="1"/>
</dbReference>
<evidence type="ECO:0000313" key="10">
    <source>
        <dbReference type="EMBL" id="PGG99912.1"/>
    </source>
</evidence>
<feature type="compositionally biased region" description="Acidic residues" evidence="8">
    <location>
        <begin position="170"/>
        <end position="179"/>
    </location>
</feature>
<dbReference type="GO" id="GO:0046452">
    <property type="term" value="P:dihydrofolate metabolic process"/>
    <property type="evidence" value="ECO:0007669"/>
    <property type="project" value="TreeGrafter"/>
</dbReference>
<keyword evidence="4" id="KW-0554">One-carbon metabolism</keyword>
<dbReference type="InterPro" id="IPR001796">
    <property type="entry name" value="DHFR_dom"/>
</dbReference>
<dbReference type="STRING" id="1447883.A0A2B7WTI6"/>
<evidence type="ECO:0000313" key="11">
    <source>
        <dbReference type="Proteomes" id="UP000224634"/>
    </source>
</evidence>
<keyword evidence="5" id="KW-0521">NADP</keyword>
<dbReference type="PRINTS" id="PR00070">
    <property type="entry name" value="DHFR"/>
</dbReference>
<comment type="similarity">
    <text evidence="7">Belongs to the dihydrofolate reductase family.</text>
</comment>
<dbReference type="OrthoDB" id="414698at2759"/>
<name>A0A2B7WTI6_POLH7</name>
<feature type="compositionally biased region" description="Low complexity" evidence="8">
    <location>
        <begin position="160"/>
        <end position="169"/>
    </location>
</feature>
<sequence>MPPHIPSPTTIHSAATKALLPPLTLIVATTPISNPAAPPSSSSTPRLGIGNAGTLPWPRIKSDMRFFARVTTRSPPRIFPSSLQQQQGAAATEEEEGNVMNAVIMGRKTYDSLPAKFRPLPRRVNVVISRDTTGAVRRRVEGEWRDARRREIEMEKEKSATSGAATSTTEDPEAEEEDPAILVSSSLPAALHALQHTFPSRSRNGRRSLGNIFIIGGGEIYASALLDPNVSLGRAMRIIMTDLRRRPADDDAQKKGVLVASELEHAVDAFECDTFFPIGYEELENRREWRRVGEEEVAREWVGEEVWGEWKADGEVVTRILGFERV</sequence>
<dbReference type="GO" id="GO:0005739">
    <property type="term" value="C:mitochondrion"/>
    <property type="evidence" value="ECO:0007669"/>
    <property type="project" value="TreeGrafter"/>
</dbReference>
<accession>A0A2B7WTI6</accession>
<evidence type="ECO:0000256" key="1">
    <source>
        <dbReference type="ARBA" id="ARBA00004903"/>
    </source>
</evidence>